<evidence type="ECO:0008006" key="3">
    <source>
        <dbReference type="Google" id="ProtNLM"/>
    </source>
</evidence>
<dbReference type="InterPro" id="IPR008969">
    <property type="entry name" value="CarboxyPept-like_regulatory"/>
</dbReference>
<organism evidence="1 2">
    <name type="scientific">Plesiocystis pacifica SIR-1</name>
    <dbReference type="NCBI Taxonomy" id="391625"/>
    <lineage>
        <taxon>Bacteria</taxon>
        <taxon>Pseudomonadati</taxon>
        <taxon>Myxococcota</taxon>
        <taxon>Polyangia</taxon>
        <taxon>Nannocystales</taxon>
        <taxon>Nannocystaceae</taxon>
        <taxon>Plesiocystis</taxon>
    </lineage>
</organism>
<dbReference type="EMBL" id="ABCS01000140">
    <property type="protein sequence ID" value="EDM74263.1"/>
    <property type="molecule type" value="Genomic_DNA"/>
</dbReference>
<comment type="caution">
    <text evidence="1">The sequence shown here is derived from an EMBL/GenBank/DDBJ whole genome shotgun (WGS) entry which is preliminary data.</text>
</comment>
<dbReference type="eggNOG" id="COG4932">
    <property type="taxonomic scope" value="Bacteria"/>
</dbReference>
<accession>A6GIP1</accession>
<dbReference type="Proteomes" id="UP000005801">
    <property type="component" value="Unassembled WGS sequence"/>
</dbReference>
<dbReference type="SUPFAM" id="SSF49452">
    <property type="entry name" value="Starch-binding domain-like"/>
    <property type="match status" value="3"/>
</dbReference>
<dbReference type="Pfam" id="PF13620">
    <property type="entry name" value="CarboxypepD_reg"/>
    <property type="match status" value="2"/>
</dbReference>
<dbReference type="GO" id="GO:0030246">
    <property type="term" value="F:carbohydrate binding"/>
    <property type="evidence" value="ECO:0007669"/>
    <property type="project" value="InterPro"/>
</dbReference>
<name>A6GIP1_9BACT</name>
<keyword evidence="2" id="KW-1185">Reference proteome</keyword>
<protein>
    <recommendedName>
        <fullName evidence="3">Carboxypeptidase regulatory-like domain-containing protein</fullName>
    </recommendedName>
</protein>
<dbReference type="STRING" id="391625.PPSIR1_05861"/>
<sequence length="513" mass="56046">MTDERGRFRLGPDADSERIWISASDHLEIMRSAPALGLIEFVAVPESTISGKVLHARTGAPVAGAKVSSMAQNSLSFESTQTDEAGAFRLRGLPPDDYEVSVEGFGVKGEAAKPLRLGFREHLGGVVIQAHPGAHVAGTVELGDTGRACRGWVRLRARGLEYAGSGLETSRIDDGKVEFEALSPGTYDVTIDCYGHREFESPPLIVRERNIGNIQWRVPVGSEPEPTVPMSESEPRWTGAVRGRVIDEQGLPVSGINVKPRYPGKRVSPAETRTDADGNFLLDNLPSGRLEFHVYTDWQRWWRADLGMLSGQEIKSINGSLVEAEIVIESRHGSLMGGFFDEQGLPVAGALVVAFESSDSFSPELKPVFFWKHLGEFAVTDEGGRFMFEGLAEREHAVYAYRPGGGEASARLIEPESSLELTITPGGTLAGTVTGLDGAKLRSFYVRARDTEEQVFVHHGFWRTNGEWRFDNLPAGHYEVSVEVGEYAAEVEVELGEGEHQEGIELRLAPSSE</sequence>
<gene>
    <name evidence="1" type="ORF">PPSIR1_05861</name>
</gene>
<dbReference type="AlphaFoldDB" id="A6GIP1"/>
<evidence type="ECO:0000313" key="1">
    <source>
        <dbReference type="EMBL" id="EDM74263.1"/>
    </source>
</evidence>
<dbReference type="SUPFAM" id="SSF49464">
    <property type="entry name" value="Carboxypeptidase regulatory domain-like"/>
    <property type="match status" value="1"/>
</dbReference>
<proteinExistence type="predicted"/>
<dbReference type="Gene3D" id="2.60.40.1120">
    <property type="entry name" value="Carboxypeptidase-like, regulatory domain"/>
    <property type="match status" value="2"/>
</dbReference>
<dbReference type="InterPro" id="IPR013784">
    <property type="entry name" value="Carb-bd-like_fold"/>
</dbReference>
<reference evidence="1 2" key="1">
    <citation type="submission" date="2007-06" db="EMBL/GenBank/DDBJ databases">
        <authorList>
            <person name="Shimkets L."/>
            <person name="Ferriera S."/>
            <person name="Johnson J."/>
            <person name="Kravitz S."/>
            <person name="Beeson K."/>
            <person name="Sutton G."/>
            <person name="Rogers Y.-H."/>
            <person name="Friedman R."/>
            <person name="Frazier M."/>
            <person name="Venter J.C."/>
        </authorList>
    </citation>
    <scope>NUCLEOTIDE SEQUENCE [LARGE SCALE GENOMIC DNA]</scope>
    <source>
        <strain evidence="1 2">SIR-1</strain>
    </source>
</reference>
<evidence type="ECO:0000313" key="2">
    <source>
        <dbReference type="Proteomes" id="UP000005801"/>
    </source>
</evidence>